<dbReference type="Gene3D" id="1.10.630.10">
    <property type="entry name" value="Cytochrome P450"/>
    <property type="match status" value="1"/>
</dbReference>
<dbReference type="RefSeq" id="WP_201073398.1">
    <property type="nucleotide sequence ID" value="NZ_CP067420.1"/>
</dbReference>
<accession>A0ABX7B2B6</accession>
<reference evidence="2" key="1">
    <citation type="submission" date="2021-02" db="EMBL/GenBank/DDBJ databases">
        <title>Skermanella TT6 skin isolate.</title>
        <authorList>
            <person name="Lee K."/>
            <person name="Ganzorig M."/>
        </authorList>
    </citation>
    <scope>NUCLEOTIDE SEQUENCE</scope>
    <source>
        <strain evidence="2">TT6</strain>
    </source>
</reference>
<name>A0ABX7B2B6_9PROT</name>
<dbReference type="SUPFAM" id="SSF48264">
    <property type="entry name" value="Cytochrome P450"/>
    <property type="match status" value="1"/>
</dbReference>
<dbReference type="InterPro" id="IPR036396">
    <property type="entry name" value="Cyt_P450_sf"/>
</dbReference>
<dbReference type="Proteomes" id="UP000595197">
    <property type="component" value="Chromosome"/>
</dbReference>
<dbReference type="InterPro" id="IPR050121">
    <property type="entry name" value="Cytochrome_P450_monoxygenase"/>
</dbReference>
<evidence type="ECO:0000313" key="3">
    <source>
        <dbReference type="Proteomes" id="UP000595197"/>
    </source>
</evidence>
<keyword evidence="3" id="KW-1185">Reference proteome</keyword>
<dbReference type="PANTHER" id="PTHR24305:SF166">
    <property type="entry name" value="CYTOCHROME P450 12A4, MITOCHONDRIAL-RELATED"/>
    <property type="match status" value="1"/>
</dbReference>
<proteinExistence type="inferred from homology"/>
<evidence type="ECO:0000256" key="1">
    <source>
        <dbReference type="ARBA" id="ARBA00010617"/>
    </source>
</evidence>
<organism evidence="2 3">
    <name type="scientific">Skermanella cutis</name>
    <dbReference type="NCBI Taxonomy" id="2775420"/>
    <lineage>
        <taxon>Bacteria</taxon>
        <taxon>Pseudomonadati</taxon>
        <taxon>Pseudomonadota</taxon>
        <taxon>Alphaproteobacteria</taxon>
        <taxon>Rhodospirillales</taxon>
        <taxon>Azospirillaceae</taxon>
        <taxon>Skermanella</taxon>
    </lineage>
</organism>
<comment type="similarity">
    <text evidence="1">Belongs to the cytochrome P450 family.</text>
</comment>
<evidence type="ECO:0000313" key="2">
    <source>
        <dbReference type="EMBL" id="QQP88460.1"/>
    </source>
</evidence>
<sequence length="448" mass="49187">MSADIAAKPGPLPRASLRDTLAAVAEIVLPTISKGVIIRRPRVVGLAERLGLDGRAVRRMQRLRAKYGPGPLMLAIPGRNQAIILSPEDVHTVLDNAPEPFSPASAEKRAALAHLEPHASLISRGPKRDDRRRFNEQVLDSGCPVHRMGERFVAVVGEEARALLKTAGSRGELAWDDFTASWQHMVRRVVLGDAARDDEDLTDMLARLRAAGNWAFLRPQRKGLRDRFYERLEGHLARAEPGSLAAVIAATPQTADTAPAHQVAHWFFAFDPGGMATFRALALLASHPDQAGRARREIGAAGPEGRRDLTFLRACILESLRLWPTTPAVLRETTRETRWDTGTMPKNTSVFIFAPFFHRDDENLPYAHSFSPDLWMDGVRQGGWPLIPFSGGPAICPARDLVPMLGSAMLAALLDGRQVALKDPARIDPGAPLPGTLDNYTLRFDLRD</sequence>
<dbReference type="PANTHER" id="PTHR24305">
    <property type="entry name" value="CYTOCHROME P450"/>
    <property type="match status" value="1"/>
</dbReference>
<dbReference type="EMBL" id="CP067420">
    <property type="protein sequence ID" value="QQP88460.1"/>
    <property type="molecule type" value="Genomic_DNA"/>
</dbReference>
<protein>
    <submittedName>
        <fullName evidence="2">Cytochrome P450</fullName>
    </submittedName>
</protein>
<gene>
    <name evidence="2" type="ORF">IGS68_20825</name>
</gene>
<dbReference type="InterPro" id="IPR001128">
    <property type="entry name" value="Cyt_P450"/>
</dbReference>
<dbReference type="Pfam" id="PF00067">
    <property type="entry name" value="p450"/>
    <property type="match status" value="1"/>
</dbReference>